<dbReference type="STRING" id="576131.SAMN05444486_1011264"/>
<keyword evidence="1" id="KW-0472">Membrane</keyword>
<keyword evidence="1" id="KW-1133">Transmembrane helix</keyword>
<dbReference type="Pfam" id="PF00892">
    <property type="entry name" value="EamA"/>
    <property type="match status" value="2"/>
</dbReference>
<dbReference type="GO" id="GO:0016020">
    <property type="term" value="C:membrane"/>
    <property type="evidence" value="ECO:0007669"/>
    <property type="project" value="InterPro"/>
</dbReference>
<evidence type="ECO:0000313" key="3">
    <source>
        <dbReference type="EMBL" id="SDY31021.1"/>
    </source>
</evidence>
<feature type="transmembrane region" description="Helical" evidence="1">
    <location>
        <begin position="238"/>
        <end position="257"/>
    </location>
</feature>
<dbReference type="EMBL" id="FNPR01000001">
    <property type="protein sequence ID" value="SDY31021.1"/>
    <property type="molecule type" value="Genomic_DNA"/>
</dbReference>
<feature type="transmembrane region" description="Helical" evidence="1">
    <location>
        <begin position="90"/>
        <end position="109"/>
    </location>
</feature>
<dbReference type="Proteomes" id="UP000199026">
    <property type="component" value="Unassembled WGS sequence"/>
</dbReference>
<dbReference type="SUPFAM" id="SSF103481">
    <property type="entry name" value="Multidrug resistance efflux transporter EmrE"/>
    <property type="match status" value="2"/>
</dbReference>
<feature type="transmembrane region" description="Helical" evidence="1">
    <location>
        <begin position="208"/>
        <end position="226"/>
    </location>
</feature>
<keyword evidence="4" id="KW-1185">Reference proteome</keyword>
<keyword evidence="1" id="KW-0812">Transmembrane</keyword>
<feature type="transmembrane region" description="Helical" evidence="1">
    <location>
        <begin position="62"/>
        <end position="84"/>
    </location>
</feature>
<accession>A0A1H3ITJ0</accession>
<feature type="transmembrane region" description="Helical" evidence="1">
    <location>
        <begin position="263"/>
        <end position="280"/>
    </location>
</feature>
<organism evidence="3 4">
    <name type="scientific">Lentibacter algarum</name>
    <dbReference type="NCBI Taxonomy" id="576131"/>
    <lineage>
        <taxon>Bacteria</taxon>
        <taxon>Pseudomonadati</taxon>
        <taxon>Pseudomonadota</taxon>
        <taxon>Alphaproteobacteria</taxon>
        <taxon>Rhodobacterales</taxon>
        <taxon>Roseobacteraceae</taxon>
        <taxon>Lentibacter</taxon>
    </lineage>
</organism>
<dbReference type="PANTHER" id="PTHR22911">
    <property type="entry name" value="ACYL-MALONYL CONDENSING ENZYME-RELATED"/>
    <property type="match status" value="1"/>
</dbReference>
<evidence type="ECO:0000256" key="1">
    <source>
        <dbReference type="SAM" id="Phobius"/>
    </source>
</evidence>
<feature type="domain" description="EamA" evidence="2">
    <location>
        <begin position="2"/>
        <end position="132"/>
    </location>
</feature>
<protein>
    <submittedName>
        <fullName evidence="3">Uncharacterized membrane protein</fullName>
    </submittedName>
</protein>
<reference evidence="3 4" key="1">
    <citation type="submission" date="2016-10" db="EMBL/GenBank/DDBJ databases">
        <authorList>
            <person name="de Groot N.N."/>
        </authorList>
    </citation>
    <scope>NUCLEOTIDE SEQUENCE [LARGE SCALE GENOMIC DNA]</scope>
    <source>
        <strain evidence="3 4">DSM 24677</strain>
    </source>
</reference>
<sequence length="281" mass="29412">MSALTLGLIAAVMWGVHDVCVRFVSQKTPLMASLLTVLVVGTVFHLIVMGAQQSAVLPDRSVMGISALSGVLFLMASLGLYGAFQRGPVKLVSPIIAGYPVLSLAWAAWHGTHISVLQWCAVLLIILGVSLVAALSDHSDEEVPSIGKTIAFSVMAAIGFAGTFALGQMASAHSGELPVTLVTRCIAIALLIIGMIGLKSPFWPGHTALPVLAVMGIADGIALLMINSAGHLPDAQYASVASSMFGLLTIVFAWIFLKERLSTLQWFGCLIAFAGIGYLAL</sequence>
<feature type="transmembrane region" description="Helical" evidence="1">
    <location>
        <begin position="28"/>
        <end position="50"/>
    </location>
</feature>
<dbReference type="OrthoDB" id="7704317at2"/>
<feature type="transmembrane region" description="Helical" evidence="1">
    <location>
        <begin position="116"/>
        <end position="134"/>
    </location>
</feature>
<name>A0A1H3ITJ0_9RHOB</name>
<dbReference type="AlphaFoldDB" id="A0A1H3ITJ0"/>
<feature type="transmembrane region" description="Helical" evidence="1">
    <location>
        <begin position="146"/>
        <end position="167"/>
    </location>
</feature>
<dbReference type="PANTHER" id="PTHR22911:SF137">
    <property type="entry name" value="SOLUTE CARRIER FAMILY 35 MEMBER G2-RELATED"/>
    <property type="match status" value="1"/>
</dbReference>
<feature type="transmembrane region" description="Helical" evidence="1">
    <location>
        <begin position="179"/>
        <end position="196"/>
    </location>
</feature>
<proteinExistence type="predicted"/>
<evidence type="ECO:0000259" key="2">
    <source>
        <dbReference type="Pfam" id="PF00892"/>
    </source>
</evidence>
<dbReference type="RefSeq" id="WP_089888710.1">
    <property type="nucleotide sequence ID" value="NZ_FNPR01000001.1"/>
</dbReference>
<gene>
    <name evidence="3" type="ORF">SAMN05444486_1011264</name>
</gene>
<dbReference type="InterPro" id="IPR000620">
    <property type="entry name" value="EamA_dom"/>
</dbReference>
<dbReference type="GeneID" id="78124036"/>
<dbReference type="InterPro" id="IPR037185">
    <property type="entry name" value="EmrE-like"/>
</dbReference>
<feature type="domain" description="EamA" evidence="2">
    <location>
        <begin position="149"/>
        <end position="277"/>
    </location>
</feature>
<evidence type="ECO:0000313" key="4">
    <source>
        <dbReference type="Proteomes" id="UP000199026"/>
    </source>
</evidence>